<keyword evidence="7" id="KW-1185">Reference proteome</keyword>
<dbReference type="PANTHER" id="PTHR24362:SF309">
    <property type="entry name" value="PROTEIN KINASE DOMAIN-CONTAINING PROTEIN"/>
    <property type="match status" value="1"/>
</dbReference>
<feature type="domain" description="Ubiquitin-like" evidence="4">
    <location>
        <begin position="34"/>
        <end position="110"/>
    </location>
</feature>
<dbReference type="Pfam" id="PF14560">
    <property type="entry name" value="Ubiquitin_2"/>
    <property type="match status" value="1"/>
</dbReference>
<dbReference type="InterPro" id="IPR029071">
    <property type="entry name" value="Ubiquitin-like_domsf"/>
</dbReference>
<feature type="domain" description="CAP-Gly" evidence="5">
    <location>
        <begin position="263"/>
        <end position="301"/>
    </location>
</feature>
<dbReference type="Pfam" id="PF00069">
    <property type="entry name" value="Pkinase"/>
    <property type="match status" value="1"/>
</dbReference>
<dbReference type="InterPro" id="IPR000626">
    <property type="entry name" value="Ubiquitin-like_dom"/>
</dbReference>
<dbReference type="SUPFAM" id="SSF54236">
    <property type="entry name" value="Ubiquitin-like"/>
    <property type="match status" value="1"/>
</dbReference>
<dbReference type="SMART" id="SM00220">
    <property type="entry name" value="S_TKc"/>
    <property type="match status" value="1"/>
</dbReference>
<dbReference type="PROSITE" id="PS50053">
    <property type="entry name" value="UBIQUITIN_2"/>
    <property type="match status" value="1"/>
</dbReference>
<evidence type="ECO:0000256" key="2">
    <source>
        <dbReference type="SAM" id="MobiDB-lite"/>
    </source>
</evidence>
<name>A0ABD3MUZ1_9STRA</name>
<dbReference type="InterPro" id="IPR011009">
    <property type="entry name" value="Kinase-like_dom_sf"/>
</dbReference>
<dbReference type="InterPro" id="IPR000719">
    <property type="entry name" value="Prot_kinase_dom"/>
</dbReference>
<dbReference type="EMBL" id="JALLAZ020001694">
    <property type="protein sequence ID" value="KAL3767779.1"/>
    <property type="molecule type" value="Genomic_DNA"/>
</dbReference>
<dbReference type="Gene3D" id="3.10.20.90">
    <property type="entry name" value="Phosphatidylinositol 3-kinase Catalytic Subunit, Chain A, domain 1"/>
    <property type="match status" value="1"/>
</dbReference>
<dbReference type="InterPro" id="IPR036859">
    <property type="entry name" value="CAP-Gly_dom_sf"/>
</dbReference>
<evidence type="ECO:0000256" key="1">
    <source>
        <dbReference type="ARBA" id="ARBA00023186"/>
    </source>
</evidence>
<protein>
    <recommendedName>
        <fullName evidence="8">Protein kinase domain-containing protein</fullName>
    </recommendedName>
</protein>
<keyword evidence="1" id="KW-0143">Chaperone</keyword>
<dbReference type="SMART" id="SM01052">
    <property type="entry name" value="CAP_GLY"/>
    <property type="match status" value="1"/>
</dbReference>
<dbReference type="PROSITE" id="PS50245">
    <property type="entry name" value="CAP_GLY_2"/>
    <property type="match status" value="1"/>
</dbReference>
<dbReference type="PANTHER" id="PTHR24362">
    <property type="entry name" value="SERINE/THREONINE-PROTEIN KINASE NEK"/>
    <property type="match status" value="1"/>
</dbReference>
<dbReference type="InterPro" id="IPR000938">
    <property type="entry name" value="CAP-Gly_domain"/>
</dbReference>
<evidence type="ECO:0000313" key="7">
    <source>
        <dbReference type="Proteomes" id="UP001530315"/>
    </source>
</evidence>
<feature type="region of interest" description="Disordered" evidence="2">
    <location>
        <begin position="399"/>
        <end position="437"/>
    </location>
</feature>
<organism evidence="6 7">
    <name type="scientific">Stephanodiscus triporus</name>
    <dbReference type="NCBI Taxonomy" id="2934178"/>
    <lineage>
        <taxon>Eukaryota</taxon>
        <taxon>Sar</taxon>
        <taxon>Stramenopiles</taxon>
        <taxon>Ochrophyta</taxon>
        <taxon>Bacillariophyta</taxon>
        <taxon>Coscinodiscophyceae</taxon>
        <taxon>Thalassiosirophycidae</taxon>
        <taxon>Stephanodiscales</taxon>
        <taxon>Stephanodiscaceae</taxon>
        <taxon>Stephanodiscus</taxon>
    </lineage>
</organism>
<dbReference type="SUPFAM" id="SSF74924">
    <property type="entry name" value="Cap-Gly domain"/>
    <property type="match status" value="1"/>
</dbReference>
<evidence type="ECO:0000259" key="4">
    <source>
        <dbReference type="PROSITE" id="PS50053"/>
    </source>
</evidence>
<dbReference type="PROSITE" id="PS50011">
    <property type="entry name" value="PROTEIN_KINASE_DOM"/>
    <property type="match status" value="1"/>
</dbReference>
<accession>A0ABD3MUZ1</accession>
<dbReference type="Proteomes" id="UP001530315">
    <property type="component" value="Unassembled WGS sequence"/>
</dbReference>
<dbReference type="Pfam" id="PF01302">
    <property type="entry name" value="CAP_GLY"/>
    <property type="match status" value="1"/>
</dbReference>
<evidence type="ECO:0000259" key="3">
    <source>
        <dbReference type="PROSITE" id="PS50011"/>
    </source>
</evidence>
<dbReference type="Gene3D" id="2.30.30.190">
    <property type="entry name" value="CAP Gly-rich-like domain"/>
    <property type="match status" value="1"/>
</dbReference>
<dbReference type="SUPFAM" id="SSF56112">
    <property type="entry name" value="Protein kinase-like (PK-like)"/>
    <property type="match status" value="1"/>
</dbReference>
<feature type="domain" description="Protein kinase" evidence="3">
    <location>
        <begin position="465"/>
        <end position="760"/>
    </location>
</feature>
<dbReference type="Gene3D" id="1.10.510.10">
    <property type="entry name" value="Transferase(Phosphotransferase) domain 1"/>
    <property type="match status" value="1"/>
</dbReference>
<sequence>MASIKNEDLLALKSYIVAADATQYSSLAASTLVLDLTHSNLHQRHAEIRFDKHDTVDELRRRIHQKTGTPPHSQHLQLKSGGVVYHEIPPDRESGRMLGYYNFALGANVHCVDVDPHSSSSGGAYEDTSLVEKYRMTDEEYDRRKGTLRDWGRRKKEEDPEFSLKRHAREHAELVEARRLYRESGVLKYGFKVESSGIVVRCEDINYSEYVNEELGNKNEVQTEFGPETILHLSLHSRCQVQPGSRRGEIAFLGPIDELGGGGHWVGVILDEPMGKTDGTVPSSGVRYFEAPGSNRGGFFRGKNVVAGDFPEIDIMAELEDSIVTNHPTIQDGDRITTSPVKNPGGVSENLIVETKSGSKYKLSNVAFGEKIPAVEAKKAKEDAAKKEAARLEAEKKAAVASSKKSSSSSAAAAPPKAAPQKAALASQASASTQSQISPAELRKLAKSTFSLTGSTIGPNGKYLLAGKPRQSSGRAAKIWTAYLADPNIPDVPAGFEDGDASGVQKLTIKLSPDAVRLQLENSNYNKVQSGIFTGRFVKKIEYMESVQSNKRDLDGKFSALVIESGRYDLKALLSARKGLPLRGRALRDAASSAGQCIQAVHSSNLVWTDLKTENFIVVKIDNFDEEVSDVNGDVGLPGVKGIDLESVIARGGNPIDYTPEACPPEFARAYMGGYGGEFVLDYSYDMWSLGMMLYELSTGQPYFGTKSPNIVTRELCADTFEADVSEVPDAKLRDLIGKCLSLEPGRRPDITGFLLHPYFITTGFGPFSF</sequence>
<comment type="caution">
    <text evidence="6">The sequence shown here is derived from an EMBL/GenBank/DDBJ whole genome shotgun (WGS) entry which is preliminary data.</text>
</comment>
<reference evidence="6 7" key="1">
    <citation type="submission" date="2024-10" db="EMBL/GenBank/DDBJ databases">
        <title>Updated reference genomes for cyclostephanoid diatoms.</title>
        <authorList>
            <person name="Roberts W.R."/>
            <person name="Alverson A.J."/>
        </authorList>
    </citation>
    <scope>NUCLEOTIDE SEQUENCE [LARGE SCALE GENOMIC DNA]</scope>
    <source>
        <strain evidence="6 7">AJA276-08</strain>
    </source>
</reference>
<dbReference type="CDD" id="cd01789">
    <property type="entry name" value="Ubl_TBCB"/>
    <property type="match status" value="1"/>
</dbReference>
<evidence type="ECO:0000259" key="5">
    <source>
        <dbReference type="PROSITE" id="PS50245"/>
    </source>
</evidence>
<evidence type="ECO:0008006" key="8">
    <source>
        <dbReference type="Google" id="ProtNLM"/>
    </source>
</evidence>
<proteinExistence type="predicted"/>
<gene>
    <name evidence="6" type="ORF">ACHAW5_000611</name>
</gene>
<evidence type="ECO:0000313" key="6">
    <source>
        <dbReference type="EMBL" id="KAL3767779.1"/>
    </source>
</evidence>
<dbReference type="InterPro" id="IPR045172">
    <property type="entry name" value="TBCB_Ubl"/>
</dbReference>
<dbReference type="AlphaFoldDB" id="A0ABD3MUZ1"/>